<dbReference type="AlphaFoldDB" id="A0A6J3LSS3"/>
<dbReference type="SUPFAM" id="SSF54695">
    <property type="entry name" value="POZ domain"/>
    <property type="match status" value="1"/>
</dbReference>
<reference evidence="4" key="1">
    <citation type="submission" date="2020-01" db="EMBL/GenBank/DDBJ databases">
        <authorList>
            <consortium name="DOE Joint Genome Institute"/>
            <person name="Haridas S."/>
            <person name="Albert R."/>
            <person name="Binder M."/>
            <person name="Bloem J."/>
            <person name="Labutti K."/>
            <person name="Salamov A."/>
            <person name="Andreopoulos B."/>
            <person name="Baker S.E."/>
            <person name="Barry K."/>
            <person name="Bills G."/>
            <person name="Bluhm B.H."/>
            <person name="Cannon C."/>
            <person name="Castanera R."/>
            <person name="Culley D.E."/>
            <person name="Daum C."/>
            <person name="Ezra D."/>
            <person name="Gonzalez J.B."/>
            <person name="Henrissat B."/>
            <person name="Kuo A."/>
            <person name="Liang C."/>
            <person name="Lipzen A."/>
            <person name="Lutzoni F."/>
            <person name="Magnuson J."/>
            <person name="Mondo S."/>
            <person name="Nolan M."/>
            <person name="Ohm R."/>
            <person name="Pangilinan J."/>
            <person name="Park H.-J."/>
            <person name="Ramirez L."/>
            <person name="Alfaro M."/>
            <person name="Sun H."/>
            <person name="Tritt A."/>
            <person name="Yoshinaga Y."/>
            <person name="Zwiers L.-H."/>
            <person name="Turgeon B.G."/>
            <person name="Goodwin S.B."/>
            <person name="Spatafora J.W."/>
            <person name="Crous P.W."/>
            <person name="Grigoriev I.V."/>
        </authorList>
    </citation>
    <scope>NUCLEOTIDE SEQUENCE</scope>
    <source>
        <strain evidence="4">CBS 342.82</strain>
    </source>
</reference>
<keyword evidence="3" id="KW-1185">Reference proteome</keyword>
<dbReference type="PROSITE" id="PS50097">
    <property type="entry name" value="BTB"/>
    <property type="match status" value="1"/>
</dbReference>
<protein>
    <recommendedName>
        <fullName evidence="2">BTB domain-containing protein</fullName>
    </recommendedName>
</protein>
<name>A0A6J3LSS3_9PEZI</name>
<dbReference type="RefSeq" id="XP_033455375.1">
    <property type="nucleotide sequence ID" value="XM_033607143.1"/>
</dbReference>
<sequence length="373" mass="43026">MSCDVVKSPRFSAPTKGSTTEGKKLLRNRRINDENTSDVIIKYHDDETSVDPVRTWYAHREILTASSGYFARCLDSDSRFQESENMTICLRDVHGGEDVVNCVLEYMYSQLWNPDDVSPLWSITQSVQIYFFADYLDIGDPRLLSFAEKRLRSLADLRLYYEGKSPSLIHELPSLIDVLYCSDYQDHRAIRRFKHHVRSALIARTSEFQGDIVRKRGTVWDLVNSCAAFGADVSYALAEVLRGSQRAERHERYQYSRIWRRMTALQRLPFEEISWEGGKRGSNILDYQRVPIAGQTEYLCPNEDCAGYFTHEDISIHRYPNVPFADSLTHEDILAAERVHVSCPWCQKTYAGVTWAKNKASDVSKLVRPHFRG</sequence>
<evidence type="ECO:0000313" key="4">
    <source>
        <dbReference type="RefSeq" id="XP_033455375.1"/>
    </source>
</evidence>
<organism evidence="4">
    <name type="scientific">Dissoconium aciculare CBS 342.82</name>
    <dbReference type="NCBI Taxonomy" id="1314786"/>
    <lineage>
        <taxon>Eukaryota</taxon>
        <taxon>Fungi</taxon>
        <taxon>Dikarya</taxon>
        <taxon>Ascomycota</taxon>
        <taxon>Pezizomycotina</taxon>
        <taxon>Dothideomycetes</taxon>
        <taxon>Dothideomycetidae</taxon>
        <taxon>Mycosphaerellales</taxon>
        <taxon>Dissoconiaceae</taxon>
        <taxon>Dissoconium</taxon>
    </lineage>
</organism>
<dbReference type="InterPro" id="IPR000210">
    <property type="entry name" value="BTB/POZ_dom"/>
</dbReference>
<dbReference type="CDD" id="cd18186">
    <property type="entry name" value="BTB_POZ_ZBTB_KLHL-like"/>
    <property type="match status" value="1"/>
</dbReference>
<evidence type="ECO:0000313" key="3">
    <source>
        <dbReference type="Proteomes" id="UP000504637"/>
    </source>
</evidence>
<dbReference type="Pfam" id="PF00651">
    <property type="entry name" value="BTB"/>
    <property type="match status" value="1"/>
</dbReference>
<dbReference type="InterPro" id="IPR011333">
    <property type="entry name" value="SKP1/BTB/POZ_sf"/>
</dbReference>
<gene>
    <name evidence="4" type="ORF">K489DRAFT_405090</name>
</gene>
<accession>A0A6J3LSS3</accession>
<reference evidence="4" key="3">
    <citation type="submission" date="2025-08" db="UniProtKB">
        <authorList>
            <consortium name="RefSeq"/>
        </authorList>
    </citation>
    <scope>IDENTIFICATION</scope>
    <source>
        <strain evidence="4">CBS 342.82</strain>
    </source>
</reference>
<evidence type="ECO:0000259" key="2">
    <source>
        <dbReference type="PROSITE" id="PS50097"/>
    </source>
</evidence>
<reference evidence="4" key="2">
    <citation type="submission" date="2020-04" db="EMBL/GenBank/DDBJ databases">
        <authorList>
            <consortium name="NCBI Genome Project"/>
        </authorList>
    </citation>
    <scope>NUCLEOTIDE SEQUENCE</scope>
    <source>
        <strain evidence="4">CBS 342.82</strain>
    </source>
</reference>
<dbReference type="Gene3D" id="3.30.710.10">
    <property type="entry name" value="Potassium Channel Kv1.1, Chain A"/>
    <property type="match status" value="1"/>
</dbReference>
<feature type="domain" description="BTB" evidence="2">
    <location>
        <begin position="37"/>
        <end position="109"/>
    </location>
</feature>
<proteinExistence type="predicted"/>
<evidence type="ECO:0000256" key="1">
    <source>
        <dbReference type="SAM" id="MobiDB-lite"/>
    </source>
</evidence>
<feature type="region of interest" description="Disordered" evidence="1">
    <location>
        <begin position="1"/>
        <end position="21"/>
    </location>
</feature>
<dbReference type="Proteomes" id="UP000504637">
    <property type="component" value="Unplaced"/>
</dbReference>
<dbReference type="GeneID" id="54364943"/>